<dbReference type="AlphaFoldDB" id="A0A4C2EJ07"/>
<name>A0A4C2EJ07_9EURY</name>
<sequence>MVARPRVTRHAVLLAVALLLAGCSALPVTDQQTPTAQPTVENFSYPSGWSQTGITDIAVALRTHDETVENVSRKSRLAIIQGDYNRTVVRMFDADAGTAAMRFVDTQFGTDTHVYYSANGVYEYDRTTGELDQRPDEDWEPNRIASHEGVRRPLLDLEINATETISVEETTAVRYTVTGIRKPDSVPSNTATGHIVVTEDGYIAEYNITRGNDEFTRQTIYDVSEFGNAKVARPAWMPDK</sequence>
<dbReference type="Proteomes" id="UP000304382">
    <property type="component" value="Unassembled WGS sequence"/>
</dbReference>
<accession>A0A4C2EJ07</accession>
<gene>
    <name evidence="1" type="ORF">Harman_22810</name>
</gene>
<reference evidence="1 2" key="1">
    <citation type="submission" date="2019-02" db="EMBL/GenBank/DDBJ databases">
        <title>Haloarcula mannanilyticum sp. nov., a mannan degrading haloarchaeon isolated from commercial salt.</title>
        <authorList>
            <person name="Enomoto S."/>
            <person name="Shimane Y."/>
            <person name="Kamekura M."/>
            <person name="Ito T."/>
            <person name="Moriya O."/>
            <person name="Ihara K."/>
            <person name="Takahashi-Ando N."/>
            <person name="Fukushima Y."/>
            <person name="Yoshida Y."/>
            <person name="Usama R."/>
            <person name="Takai K."/>
            <person name="Minegishi H."/>
        </authorList>
    </citation>
    <scope>NUCLEOTIDE SEQUENCE [LARGE SCALE GENOMIC DNA]</scope>
    <source>
        <strain evidence="1 2">MD130-1</strain>
    </source>
</reference>
<organism evidence="1 2">
    <name type="scientific">Haloarcula mannanilytica</name>
    <dbReference type="NCBI Taxonomy" id="2509225"/>
    <lineage>
        <taxon>Archaea</taxon>
        <taxon>Methanobacteriati</taxon>
        <taxon>Methanobacteriota</taxon>
        <taxon>Stenosarchaea group</taxon>
        <taxon>Halobacteria</taxon>
        <taxon>Halobacteriales</taxon>
        <taxon>Haloarculaceae</taxon>
        <taxon>Haloarcula</taxon>
    </lineage>
</organism>
<dbReference type="PROSITE" id="PS51257">
    <property type="entry name" value="PROKAR_LIPOPROTEIN"/>
    <property type="match status" value="1"/>
</dbReference>
<evidence type="ECO:0008006" key="3">
    <source>
        <dbReference type="Google" id="ProtNLM"/>
    </source>
</evidence>
<dbReference type="EMBL" id="BIXZ01000003">
    <property type="protein sequence ID" value="GCF14346.1"/>
    <property type="molecule type" value="Genomic_DNA"/>
</dbReference>
<evidence type="ECO:0000313" key="2">
    <source>
        <dbReference type="Proteomes" id="UP000304382"/>
    </source>
</evidence>
<proteinExistence type="predicted"/>
<evidence type="ECO:0000313" key="1">
    <source>
        <dbReference type="EMBL" id="GCF14346.1"/>
    </source>
</evidence>
<protein>
    <recommendedName>
        <fullName evidence="3">Lipoprotein</fullName>
    </recommendedName>
</protein>
<comment type="caution">
    <text evidence="1">The sequence shown here is derived from an EMBL/GenBank/DDBJ whole genome shotgun (WGS) entry which is preliminary data.</text>
</comment>
<keyword evidence="2" id="KW-1185">Reference proteome</keyword>